<reference evidence="2 3" key="1">
    <citation type="submission" date="2019-06" db="EMBL/GenBank/DDBJ databases">
        <title>Sequencing the genomes of 1000 actinobacteria strains.</title>
        <authorList>
            <person name="Klenk H.-P."/>
        </authorList>
    </citation>
    <scope>NUCLEOTIDE SEQUENCE [LARGE SCALE GENOMIC DNA]</scope>
    <source>
        <strain evidence="2 3">DSM 45679</strain>
    </source>
</reference>
<dbReference type="EMBL" id="VFML01000001">
    <property type="protein sequence ID" value="TQJ04265.1"/>
    <property type="molecule type" value="Genomic_DNA"/>
</dbReference>
<feature type="region of interest" description="Disordered" evidence="1">
    <location>
        <begin position="209"/>
        <end position="389"/>
    </location>
</feature>
<dbReference type="RefSeq" id="WP_141999964.1">
    <property type="nucleotide sequence ID" value="NZ_VFML01000001.1"/>
</dbReference>
<evidence type="ECO:0000313" key="2">
    <source>
        <dbReference type="EMBL" id="TQJ04265.1"/>
    </source>
</evidence>
<dbReference type="SUPFAM" id="SSF140459">
    <property type="entry name" value="PE/PPE dimer-like"/>
    <property type="match status" value="1"/>
</dbReference>
<organism evidence="2 3">
    <name type="scientific">Amycolatopsis cihanbeyliensis</name>
    <dbReference type="NCBI Taxonomy" id="1128664"/>
    <lineage>
        <taxon>Bacteria</taxon>
        <taxon>Bacillati</taxon>
        <taxon>Actinomycetota</taxon>
        <taxon>Actinomycetes</taxon>
        <taxon>Pseudonocardiales</taxon>
        <taxon>Pseudonocardiaceae</taxon>
        <taxon>Amycolatopsis</taxon>
    </lineage>
</organism>
<feature type="region of interest" description="Disordered" evidence="1">
    <location>
        <begin position="147"/>
        <end position="178"/>
    </location>
</feature>
<protein>
    <recommendedName>
        <fullName evidence="4">PPE family protein</fullName>
    </recommendedName>
</protein>
<gene>
    <name evidence="2" type="ORF">FB471_4049</name>
</gene>
<feature type="compositionally biased region" description="Low complexity" evidence="1">
    <location>
        <begin position="301"/>
        <end position="310"/>
    </location>
</feature>
<dbReference type="Gene3D" id="1.20.1260.20">
    <property type="entry name" value="PPE superfamily"/>
    <property type="match status" value="1"/>
</dbReference>
<evidence type="ECO:0008006" key="4">
    <source>
        <dbReference type="Google" id="ProtNLM"/>
    </source>
</evidence>
<feature type="region of interest" description="Disordered" evidence="1">
    <location>
        <begin position="1"/>
        <end position="36"/>
    </location>
</feature>
<evidence type="ECO:0000256" key="1">
    <source>
        <dbReference type="SAM" id="MobiDB-lite"/>
    </source>
</evidence>
<dbReference type="OrthoDB" id="3681508at2"/>
<keyword evidence="3" id="KW-1185">Reference proteome</keyword>
<evidence type="ECO:0000313" key="3">
    <source>
        <dbReference type="Proteomes" id="UP000320876"/>
    </source>
</evidence>
<feature type="compositionally biased region" description="Basic and acidic residues" evidence="1">
    <location>
        <begin position="240"/>
        <end position="250"/>
    </location>
</feature>
<accession>A0A542DMQ1</accession>
<comment type="caution">
    <text evidence="2">The sequence shown here is derived from an EMBL/GenBank/DDBJ whole genome shotgun (WGS) entry which is preliminary data.</text>
</comment>
<feature type="compositionally biased region" description="Gly residues" evidence="1">
    <location>
        <begin position="311"/>
        <end position="324"/>
    </location>
</feature>
<sequence>MEVHGYPVDRPPADRCLPFPPPDRGVPEEPEPDAGDLDLPIDWMGYSHEELYRMVHDNVNLAGAEEVAEKWADLRGGLISTVAGLRAIVESFHAAWTGEAADQARAVFVDLLHWTQDTSNQCGSLYTLVNDQAGHVKVARDAMPAPIRAMPGQPEQPLERAPANDGTTPMSAGPFASGGFGGATSLVADSGEQRQLFLDRHRQAAEVMERLQRDSSKVYQEVPEFTPPRRGPGIFGDPDDPPKEPPRPDPEQPEPDDGTDASNVGGGSAPPTGVGGPAPGGSPAPGTSLPPNAPPAAEQYGAGPRAAAGAPGAGGAAGGAGGAGAASTGQRGAMGPMGMPMGAAGARPGGGGDSEHQRPAYLEEDSDFWSAETPVVPPVIGEDSPKQRE</sequence>
<proteinExistence type="predicted"/>
<feature type="compositionally biased region" description="Low complexity" evidence="1">
    <location>
        <begin position="325"/>
        <end position="346"/>
    </location>
</feature>
<name>A0A542DMQ1_AMYCI</name>
<dbReference type="AlphaFoldDB" id="A0A542DMQ1"/>
<feature type="compositionally biased region" description="Gly residues" evidence="1">
    <location>
        <begin position="264"/>
        <end position="279"/>
    </location>
</feature>
<dbReference type="Proteomes" id="UP000320876">
    <property type="component" value="Unassembled WGS sequence"/>
</dbReference>
<dbReference type="InterPro" id="IPR038332">
    <property type="entry name" value="PPE_sf"/>
</dbReference>